<dbReference type="Gene3D" id="3.20.20.80">
    <property type="entry name" value="Glycosidases"/>
    <property type="match status" value="1"/>
</dbReference>
<keyword evidence="1" id="KW-0732">Signal</keyword>
<evidence type="ECO:0000256" key="1">
    <source>
        <dbReference type="SAM" id="SignalP"/>
    </source>
</evidence>
<feature type="signal peptide" evidence="1">
    <location>
        <begin position="1"/>
        <end position="25"/>
    </location>
</feature>
<feature type="chain" id="PRO_5011580150" evidence="1">
    <location>
        <begin position="26"/>
        <end position="428"/>
    </location>
</feature>
<proteinExistence type="predicted"/>
<evidence type="ECO:0000313" key="2">
    <source>
        <dbReference type="EMBL" id="SDE56961.1"/>
    </source>
</evidence>
<reference evidence="2 3" key="1">
    <citation type="submission" date="2016-10" db="EMBL/GenBank/DDBJ databases">
        <authorList>
            <person name="de Groot N.N."/>
        </authorList>
    </citation>
    <scope>NUCLEOTIDE SEQUENCE [LARGE SCALE GENOMIC DNA]</scope>
    <source>
        <strain evidence="2 3">CPCC 100156</strain>
    </source>
</reference>
<dbReference type="InterPro" id="IPR006311">
    <property type="entry name" value="TAT_signal"/>
</dbReference>
<gene>
    <name evidence="2" type="ORF">SAMN04487779_10572</name>
</gene>
<sequence length="428" mass="47282">MLASCTTRRRLLTLAATTVAPPAHALAPAATAPHQDSPVLRPSLFRSFFLGGFECSTHRRADGRRLDLIAATRHDVLVEQDYRQLARHGIRAVRDGVRWHLVEPGAPGHYNWSSLLPMLRAGEAAGTQVAWDLCHYGWPDELDVFSADFVERLARYAAAFARLHLDETGRPPVICPVNEISYLAWAGGDMARMNPLARGRGYELKRQLARAAIASASAVRAVAPGARILAIDPLIHIAPAPGKDAGPALAHLEAQFQAWDMLVGRHAPELGGAPTMLDLVGVNYYWNNQWSCEHPRLLKGHWLCEGEPLSPFDPRARPLRGLLAGVHARYGRPVFVAETSIEGERRADWLRHVGAEVREAIRAGIPVEGICLYPVLSHPGWDDDRYCPNGLLEMEVRAGRRVEHAPLAAELRRQQHLCETLFSGRGKE</sequence>
<keyword evidence="3" id="KW-1185">Reference proteome</keyword>
<dbReference type="PROSITE" id="PS51318">
    <property type="entry name" value="TAT"/>
    <property type="match status" value="1"/>
</dbReference>
<evidence type="ECO:0000313" key="3">
    <source>
        <dbReference type="Proteomes" id="UP000198925"/>
    </source>
</evidence>
<dbReference type="Proteomes" id="UP000198925">
    <property type="component" value="Unassembled WGS sequence"/>
</dbReference>
<dbReference type="AlphaFoldDB" id="A0A1G7DZZ2"/>
<accession>A0A1G7DZZ2</accession>
<dbReference type="SUPFAM" id="SSF51445">
    <property type="entry name" value="(Trans)glycosidases"/>
    <property type="match status" value="1"/>
</dbReference>
<dbReference type="InterPro" id="IPR017853">
    <property type="entry name" value="GH"/>
</dbReference>
<dbReference type="EMBL" id="FMZX01000057">
    <property type="protein sequence ID" value="SDE56961.1"/>
    <property type="molecule type" value="Genomic_DNA"/>
</dbReference>
<protein>
    <submittedName>
        <fullName evidence="2">Beta-glucosidase/6-phospho-beta-glucosidase/beta-galactosidase</fullName>
    </submittedName>
</protein>
<dbReference type="RefSeq" id="WP_245704991.1">
    <property type="nucleotide sequence ID" value="NZ_FMZX01000057.1"/>
</dbReference>
<name>A0A1G7DZZ2_9PROT</name>
<organism evidence="2 3">
    <name type="scientific">Belnapia rosea</name>
    <dbReference type="NCBI Taxonomy" id="938405"/>
    <lineage>
        <taxon>Bacteria</taxon>
        <taxon>Pseudomonadati</taxon>
        <taxon>Pseudomonadota</taxon>
        <taxon>Alphaproteobacteria</taxon>
        <taxon>Acetobacterales</taxon>
        <taxon>Roseomonadaceae</taxon>
        <taxon>Belnapia</taxon>
    </lineage>
</organism>